<dbReference type="Proteomes" id="UP000266313">
    <property type="component" value="Chromosome"/>
</dbReference>
<protein>
    <recommendedName>
        <fullName evidence="4">Peptidase M15A C-terminal domain-containing protein</fullName>
    </recommendedName>
</protein>
<evidence type="ECO:0000256" key="1">
    <source>
        <dbReference type="SAM" id="SignalP"/>
    </source>
</evidence>
<evidence type="ECO:0000313" key="3">
    <source>
        <dbReference type="Proteomes" id="UP000266313"/>
    </source>
</evidence>
<proteinExistence type="predicted"/>
<feature type="chain" id="PRO_5012809554" description="Peptidase M15A C-terminal domain-containing protein" evidence="1">
    <location>
        <begin position="36"/>
        <end position="152"/>
    </location>
</feature>
<dbReference type="KEGG" id="mmai:sS8_0323"/>
<gene>
    <name evidence="2" type="ORF">sS8_0323</name>
</gene>
<evidence type="ECO:0000313" key="2">
    <source>
        <dbReference type="EMBL" id="BBA32291.1"/>
    </source>
</evidence>
<accession>A0A286P3R9</accession>
<dbReference type="EMBL" id="AP017928">
    <property type="protein sequence ID" value="BBA32291.1"/>
    <property type="molecule type" value="Genomic_DNA"/>
</dbReference>
<keyword evidence="1" id="KW-0732">Signal</keyword>
<evidence type="ECO:0008006" key="4">
    <source>
        <dbReference type="Google" id="ProtNLM"/>
    </source>
</evidence>
<organism evidence="2 3">
    <name type="scientific">Methylocaldum marinum</name>
    <dbReference type="NCBI Taxonomy" id="1432792"/>
    <lineage>
        <taxon>Bacteria</taxon>
        <taxon>Pseudomonadati</taxon>
        <taxon>Pseudomonadota</taxon>
        <taxon>Gammaproteobacteria</taxon>
        <taxon>Methylococcales</taxon>
        <taxon>Methylococcaceae</taxon>
        <taxon>Methylocaldum</taxon>
    </lineage>
</organism>
<feature type="signal peptide" evidence="1">
    <location>
        <begin position="1"/>
        <end position="35"/>
    </location>
</feature>
<dbReference type="AlphaFoldDB" id="A0A286P3R9"/>
<keyword evidence="3" id="KW-1185">Reference proteome</keyword>
<reference evidence="2 3" key="1">
    <citation type="submission" date="2016-12" db="EMBL/GenBank/DDBJ databases">
        <title>Genome sequencing of Methylocaldum marinum.</title>
        <authorList>
            <person name="Takeuchi M."/>
            <person name="Kamagata Y."/>
            <person name="Hiraoka S."/>
            <person name="Oshima K."/>
            <person name="Hattori M."/>
            <person name="Iwasaki W."/>
        </authorList>
    </citation>
    <scope>NUCLEOTIDE SEQUENCE [LARGE SCALE GENOMIC DNA]</scope>
    <source>
        <strain evidence="2 3">S8</strain>
    </source>
</reference>
<sequence length="152" mass="16977">MEAQMAPESRRTPTKAANALLTLFAILLSSPSSEASEEIGLVAGTHSLLKSQPPIAVKKGAILAGLDRRMYFALQKARRVWSRYGKLLVVTSGLDGRHKKGSLHYVGLAVDLRSRYFAPSTRRTVTRELRRNLGDEFQVIDEKHHIHVEFDP</sequence>
<name>A0A286P3R9_9GAMM</name>